<dbReference type="EMBL" id="CP045929">
    <property type="protein sequence ID" value="QGK70212.1"/>
    <property type="molecule type" value="Genomic_DNA"/>
</dbReference>
<protein>
    <submittedName>
        <fullName evidence="2">SidA/IucD/PvdA family monooxygenase</fullName>
    </submittedName>
</protein>
<name>A0A5Q3Q6W2_9PSEU</name>
<evidence type="ECO:0000313" key="3">
    <source>
        <dbReference type="Proteomes" id="UP000371041"/>
    </source>
</evidence>
<accession>A0A5Q3Q6W2</accession>
<dbReference type="InterPro" id="IPR036188">
    <property type="entry name" value="FAD/NAD-bd_sf"/>
</dbReference>
<dbReference type="Gene3D" id="3.50.50.60">
    <property type="entry name" value="FAD/NAD(P)-binding domain"/>
    <property type="match status" value="1"/>
</dbReference>
<organism evidence="2 3">
    <name type="scientific">Allosaccharopolyspora coralli</name>
    <dbReference type="NCBI Taxonomy" id="2665642"/>
    <lineage>
        <taxon>Bacteria</taxon>
        <taxon>Bacillati</taxon>
        <taxon>Actinomycetota</taxon>
        <taxon>Actinomycetes</taxon>
        <taxon>Pseudonocardiales</taxon>
        <taxon>Pseudonocardiaceae</taxon>
        <taxon>Allosaccharopolyspora</taxon>
    </lineage>
</organism>
<keyword evidence="2" id="KW-0503">Monooxygenase</keyword>
<dbReference type="RefSeq" id="WP_154076796.1">
    <property type="nucleotide sequence ID" value="NZ_CP045929.1"/>
</dbReference>
<dbReference type="KEGG" id="sace:GIY23_12360"/>
<evidence type="ECO:0000256" key="1">
    <source>
        <dbReference type="ARBA" id="ARBA00023002"/>
    </source>
</evidence>
<dbReference type="PANTHER" id="PTHR43539">
    <property type="entry name" value="FLAVIN-BINDING MONOOXYGENASE-LIKE PROTEIN (AFU_ORTHOLOGUE AFUA_4G09220)"/>
    <property type="match status" value="1"/>
</dbReference>
<proteinExistence type="predicted"/>
<evidence type="ECO:0000313" key="2">
    <source>
        <dbReference type="EMBL" id="QGK70212.1"/>
    </source>
</evidence>
<dbReference type="PRINTS" id="PR00469">
    <property type="entry name" value="PNDRDTASEII"/>
</dbReference>
<dbReference type="PANTHER" id="PTHR43539:SF78">
    <property type="entry name" value="FLAVIN-CONTAINING MONOOXYGENASE"/>
    <property type="match status" value="1"/>
</dbReference>
<keyword evidence="3" id="KW-1185">Reference proteome</keyword>
<dbReference type="SUPFAM" id="SSF51905">
    <property type="entry name" value="FAD/NAD(P)-binding domain"/>
    <property type="match status" value="2"/>
</dbReference>
<dbReference type="Pfam" id="PF13738">
    <property type="entry name" value="Pyr_redox_3"/>
    <property type="match status" value="1"/>
</dbReference>
<dbReference type="GO" id="GO:0004497">
    <property type="term" value="F:monooxygenase activity"/>
    <property type="evidence" value="ECO:0007669"/>
    <property type="project" value="UniProtKB-KW"/>
</dbReference>
<sequence length="358" mass="39127">MADPDAASQRYDVVVVGAGQAGLALGYQLRAAGLRFVLVEAGDRIGRTWASRWDSLRLFTPAQYCSLPETPFPAPPDTYPAKDQVADYLAEYARRHELPVRLNTRVQRVVADDKVAGYVLETEAGRLHAHQVVLATGPFQVPYIPSVASGLDARVTQLHSCQYQSPTALPAGRILVVGGGNSGYQIAAELAATHPVDLAVGRHNVSVPQRPLGRDIFWWQVVTRLINVKADSGLGRRMRENDQTVIGISPKQLRELEVTFRPRVVAATGRTVQFADDTSLDVDTVLWATGFWQDHSWVDIPAAKDDATGRLRHQRGVTPAPGLYVLGLPWLHTTGSALLGFVKNDAAYLADQITARTR</sequence>
<dbReference type="GO" id="GO:0050660">
    <property type="term" value="F:flavin adenine dinucleotide binding"/>
    <property type="evidence" value="ECO:0007669"/>
    <property type="project" value="TreeGrafter"/>
</dbReference>
<reference evidence="3" key="1">
    <citation type="submission" date="2019-11" db="EMBL/GenBank/DDBJ databases">
        <title>The complete genome sequence of Saccharopolyspora sp. E2A.</title>
        <authorList>
            <person name="Zhang G."/>
        </authorList>
    </citation>
    <scope>NUCLEOTIDE SEQUENCE [LARGE SCALE GENOMIC DNA]</scope>
    <source>
        <strain evidence="3">E2A</strain>
    </source>
</reference>
<dbReference type="InterPro" id="IPR050982">
    <property type="entry name" value="Auxin_biosynth/cation_transpt"/>
</dbReference>
<gene>
    <name evidence="2" type="ORF">GIY23_12360</name>
</gene>
<dbReference type="PRINTS" id="PR00368">
    <property type="entry name" value="FADPNR"/>
</dbReference>
<dbReference type="AlphaFoldDB" id="A0A5Q3Q6W2"/>
<dbReference type="Proteomes" id="UP000371041">
    <property type="component" value="Chromosome"/>
</dbReference>
<keyword evidence="1" id="KW-0560">Oxidoreductase</keyword>